<protein>
    <submittedName>
        <fullName evidence="1">Uncharacterized protein</fullName>
    </submittedName>
</protein>
<dbReference type="AlphaFoldDB" id="A0A286TXH8"/>
<keyword evidence="2" id="KW-1185">Reference proteome</keyword>
<comment type="caution">
    <text evidence="1">The sequence shown here is derived from an EMBL/GenBank/DDBJ whole genome shotgun (WGS) entry which is preliminary data.</text>
</comment>
<evidence type="ECO:0000313" key="2">
    <source>
        <dbReference type="Proteomes" id="UP000218542"/>
    </source>
</evidence>
<dbReference type="Proteomes" id="UP000218542">
    <property type="component" value="Unassembled WGS sequence"/>
</dbReference>
<proteinExistence type="predicted"/>
<evidence type="ECO:0000313" key="1">
    <source>
        <dbReference type="EMBL" id="GAX60609.1"/>
    </source>
</evidence>
<organism evidence="1 2">
    <name type="scientific">Candidatus Scalindua japonica</name>
    <dbReference type="NCBI Taxonomy" id="1284222"/>
    <lineage>
        <taxon>Bacteria</taxon>
        <taxon>Pseudomonadati</taxon>
        <taxon>Planctomycetota</taxon>
        <taxon>Candidatus Brocadiia</taxon>
        <taxon>Candidatus Brocadiales</taxon>
        <taxon>Candidatus Scalinduaceae</taxon>
        <taxon>Candidatus Scalindua</taxon>
    </lineage>
</organism>
<dbReference type="EMBL" id="BAOS01000013">
    <property type="protein sequence ID" value="GAX60609.1"/>
    <property type="molecule type" value="Genomic_DNA"/>
</dbReference>
<reference evidence="2" key="1">
    <citation type="journal article" date="2017" name="Environ. Microbiol. Rep.">
        <title>Genetic Diversity of Marine Anaerobic Ammonium-Oxidizing Bacteria as Revealed by Genomic and Proteomic Analyses of 'Candidatus Scalindua japonica'.</title>
        <authorList>
            <person name="Oshiki M."/>
            <person name="Mizuto K."/>
            <person name="Kimura Z."/>
            <person name="Kindaichi T."/>
            <person name="Satoh H."/>
            <person name="Okabe S."/>
        </authorList>
    </citation>
    <scope>NUCLEOTIDE SEQUENCE [LARGE SCALE GENOMIC DNA]</scope>
    <source>
        <strain evidence="2">husup-a2</strain>
    </source>
</reference>
<accession>A0A286TXH8</accession>
<sequence length="76" mass="8802">MRIKFKNELSNFDFFAHGAGEDQSNTKKQKKNFVTQKPNRTKQHHFGILNNLSLTIIALLNNNIIKTKQLNYGLDL</sequence>
<gene>
    <name evidence="1" type="ORF">SCALIN_C13_0122</name>
</gene>
<name>A0A286TXH8_9BACT</name>